<gene>
    <name evidence="2" type="ORF">B296_00011731</name>
</gene>
<organism evidence="2 3">
    <name type="scientific">Ensete ventricosum</name>
    <name type="common">Abyssinian banana</name>
    <name type="synonym">Musa ensete</name>
    <dbReference type="NCBI Taxonomy" id="4639"/>
    <lineage>
        <taxon>Eukaryota</taxon>
        <taxon>Viridiplantae</taxon>
        <taxon>Streptophyta</taxon>
        <taxon>Embryophyta</taxon>
        <taxon>Tracheophyta</taxon>
        <taxon>Spermatophyta</taxon>
        <taxon>Magnoliopsida</taxon>
        <taxon>Liliopsida</taxon>
        <taxon>Zingiberales</taxon>
        <taxon>Musaceae</taxon>
        <taxon>Ensete</taxon>
    </lineage>
</organism>
<feature type="compositionally biased region" description="Basic and acidic residues" evidence="1">
    <location>
        <begin position="47"/>
        <end position="58"/>
    </location>
</feature>
<evidence type="ECO:0000313" key="2">
    <source>
        <dbReference type="EMBL" id="RRT71871.1"/>
    </source>
</evidence>
<comment type="caution">
    <text evidence="2">The sequence shown here is derived from an EMBL/GenBank/DDBJ whole genome shotgun (WGS) entry which is preliminary data.</text>
</comment>
<evidence type="ECO:0000256" key="1">
    <source>
        <dbReference type="SAM" id="MobiDB-lite"/>
    </source>
</evidence>
<feature type="compositionally biased region" description="Basic and acidic residues" evidence="1">
    <location>
        <begin position="87"/>
        <end position="103"/>
    </location>
</feature>
<feature type="compositionally biased region" description="Low complexity" evidence="1">
    <location>
        <begin position="36"/>
        <end position="46"/>
    </location>
</feature>
<sequence length="139" mass="14762">MVNMNLVHGLLKVEGGRASATAVSIAAPSLVTAPAPTETVAAPSPSEVEKIPPEEVTRKVSKSFGKRPAEALSDQRKKTKVSGWHKSCREGEKSRPHAAEGERPIAPAERTPAPRARPQSGKELCSARLGANGRNFHVI</sequence>
<reference evidence="2 3" key="1">
    <citation type="journal article" date="2014" name="Agronomy (Basel)">
        <title>A Draft Genome Sequence for Ensete ventricosum, the Drought-Tolerant Tree Against Hunger.</title>
        <authorList>
            <person name="Harrison J."/>
            <person name="Moore K.A."/>
            <person name="Paszkiewicz K."/>
            <person name="Jones T."/>
            <person name="Grant M."/>
            <person name="Ambacheew D."/>
            <person name="Muzemil S."/>
            <person name="Studholme D.J."/>
        </authorList>
    </citation>
    <scope>NUCLEOTIDE SEQUENCE [LARGE SCALE GENOMIC DNA]</scope>
</reference>
<feature type="compositionally biased region" description="Basic and acidic residues" evidence="1">
    <location>
        <begin position="67"/>
        <end position="76"/>
    </location>
</feature>
<dbReference type="EMBL" id="AMZH03003579">
    <property type="protein sequence ID" value="RRT71871.1"/>
    <property type="molecule type" value="Genomic_DNA"/>
</dbReference>
<proteinExistence type="predicted"/>
<accession>A0A427A6S1</accession>
<name>A0A427A6S1_ENSVE</name>
<feature type="region of interest" description="Disordered" evidence="1">
    <location>
        <begin position="36"/>
        <end position="139"/>
    </location>
</feature>
<dbReference type="Proteomes" id="UP000287651">
    <property type="component" value="Unassembled WGS sequence"/>
</dbReference>
<evidence type="ECO:0000313" key="3">
    <source>
        <dbReference type="Proteomes" id="UP000287651"/>
    </source>
</evidence>
<dbReference type="AlphaFoldDB" id="A0A427A6S1"/>
<feature type="compositionally biased region" description="Low complexity" evidence="1">
    <location>
        <begin position="104"/>
        <end position="118"/>
    </location>
</feature>
<protein>
    <submittedName>
        <fullName evidence="2">Uncharacterized protein</fullName>
    </submittedName>
</protein>